<feature type="domain" description="Microcystin LR degradation protein MlrC C-terminal" evidence="1">
    <location>
        <begin position="299"/>
        <end position="475"/>
    </location>
</feature>
<evidence type="ECO:0000259" key="1">
    <source>
        <dbReference type="Pfam" id="PF07171"/>
    </source>
</evidence>
<feature type="domain" description="Microcystin LR degradation protein MlrC N-terminal" evidence="2">
    <location>
        <begin position="2"/>
        <end position="289"/>
    </location>
</feature>
<dbReference type="Pfam" id="PF07364">
    <property type="entry name" value="DUF1485"/>
    <property type="match status" value="1"/>
</dbReference>
<reference evidence="3 4" key="1">
    <citation type="submission" date="2018-10" db="EMBL/GenBank/DDBJ databases">
        <title>Phylogenomics of Brevibacillus.</title>
        <authorList>
            <person name="Dunlap C."/>
        </authorList>
    </citation>
    <scope>NUCLEOTIDE SEQUENCE [LARGE SCALE GENOMIC DNA]</scope>
    <source>
        <strain evidence="3 4">JCM 15716</strain>
    </source>
</reference>
<dbReference type="PIRSF" id="PIRSF012702">
    <property type="entry name" value="UCP012702"/>
    <property type="match status" value="1"/>
</dbReference>
<dbReference type="RefSeq" id="WP_122921142.1">
    <property type="nucleotide sequence ID" value="NZ_RHHQ01000025.1"/>
</dbReference>
<dbReference type="InterPro" id="IPR015995">
    <property type="entry name" value="MlrC_N"/>
</dbReference>
<dbReference type="InterPro" id="IPR010799">
    <property type="entry name" value="MlrC_C"/>
</dbReference>
<dbReference type="InterPro" id="IPR009197">
    <property type="entry name" value="MlrC"/>
</dbReference>
<gene>
    <name evidence="3" type="ORF">EDM56_27495</name>
</gene>
<evidence type="ECO:0000259" key="2">
    <source>
        <dbReference type="Pfam" id="PF07364"/>
    </source>
</evidence>
<dbReference type="Proteomes" id="UP000271031">
    <property type="component" value="Unassembled WGS sequence"/>
</dbReference>
<protein>
    <submittedName>
        <fullName evidence="3">M81 family peptidase</fullName>
    </submittedName>
</protein>
<keyword evidence="4" id="KW-1185">Reference proteome</keyword>
<dbReference type="OrthoDB" id="9815420at2"/>
<evidence type="ECO:0000313" key="4">
    <source>
        <dbReference type="Proteomes" id="UP000271031"/>
    </source>
</evidence>
<sequence length="491" mass="53349">MRVAIGLLVHETNTFSSVPTTVESFKQHEWEHGQAILEKSRNVRNFAGGMIDKAEELGIELVPTFSAFAKPSGIITKETYEIVLNELLDGIKQAGEIDAVCLGLHGAGVVEGIDDLEGEILQAVRTVIGYSIPLTAALDLHGNLTQKMIAEADALFGVHLYPHVDMYERAAEALDVAHRMVKGECKPVMHLTKLPLIIPPSTTNLSPAKDINEACYRWEKEPGVIDCAFFHGFSYTDTPDVGVSIISVVDGDKELAKRVTEEVARIVWEKRDEFAPHVLTSAEGIQEALGSEGLPIIINETSDNPGGGTPGDGTHLLGAMIEAKLENACFGFIYDPDVAQIAHEAGVGSTLEIKLGGKTDTLHGASLSVTAYVKSLSDGKFIASTPMGKGSQVNYGKSARLQVGGIDILVCSVRSQVFDEQIFLLHGINVLEYKIVALKSSQHFRASFEPIAARIITVDSPGLTCLQFTHFDYKRLQRPIYPLDQETKFPN</sequence>
<proteinExistence type="predicted"/>
<name>A0A3M8CX04_9BACL</name>
<organism evidence="3 4">
    <name type="scientific">Brevibacillus fluminis</name>
    <dbReference type="NCBI Taxonomy" id="511487"/>
    <lineage>
        <taxon>Bacteria</taxon>
        <taxon>Bacillati</taxon>
        <taxon>Bacillota</taxon>
        <taxon>Bacilli</taxon>
        <taxon>Bacillales</taxon>
        <taxon>Paenibacillaceae</taxon>
        <taxon>Brevibacillus</taxon>
    </lineage>
</organism>
<dbReference type="EMBL" id="RHHQ01000025">
    <property type="protein sequence ID" value="RNB80158.1"/>
    <property type="molecule type" value="Genomic_DNA"/>
</dbReference>
<accession>A0A3M8CX04</accession>
<evidence type="ECO:0000313" key="3">
    <source>
        <dbReference type="EMBL" id="RNB80158.1"/>
    </source>
</evidence>
<dbReference type="AlphaFoldDB" id="A0A3M8CX04"/>
<dbReference type="Pfam" id="PF07171">
    <property type="entry name" value="MlrC_C"/>
    <property type="match status" value="1"/>
</dbReference>
<comment type="caution">
    <text evidence="3">The sequence shown here is derived from an EMBL/GenBank/DDBJ whole genome shotgun (WGS) entry which is preliminary data.</text>
</comment>